<dbReference type="CDD" id="cd14438">
    <property type="entry name" value="Hip_N"/>
    <property type="match status" value="1"/>
</dbReference>
<evidence type="ECO:0000256" key="5">
    <source>
        <dbReference type="SAM" id="MobiDB-lite"/>
    </source>
</evidence>
<dbReference type="Proteomes" id="UP001234178">
    <property type="component" value="Unassembled WGS sequence"/>
</dbReference>
<keyword evidence="8" id="KW-1185">Reference proteome</keyword>
<feature type="compositionally biased region" description="Basic and acidic residues" evidence="5">
    <location>
        <begin position="58"/>
        <end position="68"/>
    </location>
</feature>
<dbReference type="SMART" id="SM00028">
    <property type="entry name" value="TPR"/>
    <property type="match status" value="3"/>
</dbReference>
<dbReference type="Gene3D" id="1.25.40.10">
    <property type="entry name" value="Tetratricopeptide repeat domain"/>
    <property type="match status" value="1"/>
</dbReference>
<evidence type="ECO:0000313" key="7">
    <source>
        <dbReference type="EMBL" id="KAK4029229.1"/>
    </source>
</evidence>
<dbReference type="InterPro" id="IPR034649">
    <property type="entry name" value="Hip_N"/>
</dbReference>
<comment type="caution">
    <text evidence="7">The sequence shown here is derived from an EMBL/GenBank/DDBJ whole genome shotgun (WGS) entry which is preliminary data.</text>
</comment>
<keyword evidence="3 4" id="KW-0802">TPR repeat</keyword>
<evidence type="ECO:0000256" key="1">
    <source>
        <dbReference type="ARBA" id="ARBA00009015"/>
    </source>
</evidence>
<feature type="region of interest" description="Disordered" evidence="5">
    <location>
        <begin position="58"/>
        <end position="119"/>
    </location>
</feature>
<keyword evidence="2" id="KW-0677">Repeat</keyword>
<dbReference type="PANTHER" id="PTHR45883:SF2">
    <property type="entry name" value="HSC70-INTERACTING PROTEIN"/>
    <property type="match status" value="1"/>
</dbReference>
<dbReference type="EMBL" id="JAOYFB010000039">
    <property type="protein sequence ID" value="KAK4029229.1"/>
    <property type="molecule type" value="Genomic_DNA"/>
</dbReference>
<sequence>MPSIKIPEKQLTELRAFVTLLKSQPSLLQQPELQFLKEYIESLGGKVPACEIPKTEIPKSCPAHESHKASVPAEDEEPELVESDVELDQTGVIEPDNEPPQEMGNPEQEMSEADEEKFSDLRQQATAAFAEGEYNKAADCFTEVIKLNPQSALMFAKRANCYIHLNKPNACIRDCDRAIEINPDCAPAHKFRGRAHRLLGNWEEAVKDLRLACKIDYDDQANDWLKEVTPNTLCIRGFFCTYHPQWRRGNHLQVMGFVHCSATSHFDVGTDLSVSQRYDPA</sequence>
<evidence type="ECO:0000313" key="8">
    <source>
        <dbReference type="Proteomes" id="UP001234178"/>
    </source>
</evidence>
<dbReference type="Pfam" id="PF18253">
    <property type="entry name" value="HipN"/>
    <property type="match status" value="1"/>
</dbReference>
<feature type="domain" description="Hsp70-interacting protein N-terminal" evidence="6">
    <location>
        <begin position="9"/>
        <end position="48"/>
    </location>
</feature>
<dbReference type="SUPFAM" id="SSF48452">
    <property type="entry name" value="TPR-like"/>
    <property type="match status" value="1"/>
</dbReference>
<organism evidence="7 8">
    <name type="scientific">Daphnia magna</name>
    <dbReference type="NCBI Taxonomy" id="35525"/>
    <lineage>
        <taxon>Eukaryota</taxon>
        <taxon>Metazoa</taxon>
        <taxon>Ecdysozoa</taxon>
        <taxon>Arthropoda</taxon>
        <taxon>Crustacea</taxon>
        <taxon>Branchiopoda</taxon>
        <taxon>Diplostraca</taxon>
        <taxon>Cladocera</taxon>
        <taxon>Anomopoda</taxon>
        <taxon>Daphniidae</taxon>
        <taxon>Daphnia</taxon>
    </lineage>
</organism>
<protein>
    <recommendedName>
        <fullName evidence="6">Hsp70-interacting protein N-terminal domain-containing protein</fullName>
    </recommendedName>
</protein>
<reference evidence="7 8" key="1">
    <citation type="journal article" date="2023" name="Nucleic Acids Res.">
        <title>The hologenome of Daphnia magna reveals possible DNA methylation and microbiome-mediated evolution of the host genome.</title>
        <authorList>
            <person name="Chaturvedi A."/>
            <person name="Li X."/>
            <person name="Dhandapani V."/>
            <person name="Marshall H."/>
            <person name="Kissane S."/>
            <person name="Cuenca-Cambronero M."/>
            <person name="Asole G."/>
            <person name="Calvet F."/>
            <person name="Ruiz-Romero M."/>
            <person name="Marangio P."/>
            <person name="Guigo R."/>
            <person name="Rago D."/>
            <person name="Mirbahai L."/>
            <person name="Eastwood N."/>
            <person name="Colbourne J.K."/>
            <person name="Zhou J."/>
            <person name="Mallon E."/>
            <person name="Orsini L."/>
        </authorList>
    </citation>
    <scope>NUCLEOTIDE SEQUENCE [LARGE SCALE GENOMIC DNA]</scope>
    <source>
        <strain evidence="7">LRV0_1</strain>
    </source>
</reference>
<comment type="similarity">
    <text evidence="1">Belongs to the FAM10 family.</text>
</comment>
<gene>
    <name evidence="7" type="ORF">OUZ56_022237</name>
</gene>
<dbReference type="InterPro" id="IPR019734">
    <property type="entry name" value="TPR_rpt"/>
</dbReference>
<evidence type="ECO:0000256" key="4">
    <source>
        <dbReference type="PROSITE-ProRule" id="PRU00339"/>
    </source>
</evidence>
<dbReference type="Pfam" id="PF13432">
    <property type="entry name" value="TPR_16"/>
    <property type="match status" value="2"/>
</dbReference>
<accession>A0ABR0AVS0</accession>
<dbReference type="PANTHER" id="PTHR45883">
    <property type="entry name" value="HSC70-INTERACTING PROTEIN"/>
    <property type="match status" value="1"/>
</dbReference>
<evidence type="ECO:0000256" key="3">
    <source>
        <dbReference type="ARBA" id="ARBA00022803"/>
    </source>
</evidence>
<dbReference type="Gene3D" id="6.10.250.3420">
    <property type="match status" value="1"/>
</dbReference>
<name>A0ABR0AVS0_9CRUS</name>
<feature type="compositionally biased region" description="Acidic residues" evidence="5">
    <location>
        <begin position="73"/>
        <end position="87"/>
    </location>
</feature>
<dbReference type="InterPro" id="IPR011990">
    <property type="entry name" value="TPR-like_helical_dom_sf"/>
</dbReference>
<evidence type="ECO:0000259" key="6">
    <source>
        <dbReference type="Pfam" id="PF18253"/>
    </source>
</evidence>
<proteinExistence type="inferred from homology"/>
<evidence type="ECO:0000256" key="2">
    <source>
        <dbReference type="ARBA" id="ARBA00022737"/>
    </source>
</evidence>
<feature type="repeat" description="TPR" evidence="4">
    <location>
        <begin position="118"/>
        <end position="151"/>
    </location>
</feature>
<dbReference type="PROSITE" id="PS50005">
    <property type="entry name" value="TPR"/>
    <property type="match status" value="1"/>
</dbReference>